<reference evidence="2 3" key="1">
    <citation type="submission" date="2016-07" db="EMBL/GenBank/DDBJ databases">
        <title>Multiple horizontal gene transfer events from other fungi enriched the ability of initially mycotrophic Trichoderma (Ascomycota) to feed on dead plant biomass.</title>
        <authorList>
            <consortium name="DOE Joint Genome Institute"/>
            <person name="Aerts A."/>
            <person name="Atanasova L."/>
            <person name="Chenthamara K."/>
            <person name="Zhang J."/>
            <person name="Grujic M."/>
            <person name="Henrissat B."/>
            <person name="Kuo A."/>
            <person name="Salamov A."/>
            <person name="Lipzen A."/>
            <person name="Labutti K."/>
            <person name="Barry K."/>
            <person name="Miao Y."/>
            <person name="Rahimi M.J."/>
            <person name="Shen Q."/>
            <person name="Grigoriev I.V."/>
            <person name="Kubicek C.P."/>
            <person name="Druzhinina I.S."/>
        </authorList>
    </citation>
    <scope>NUCLEOTIDE SEQUENCE [LARGE SCALE GENOMIC DNA]</scope>
    <source>
        <strain evidence="2 3">ATCC 18648</strain>
    </source>
</reference>
<sequence length="165" mass="18067">MGDIEILTNQSTERQTQKPPYFLPDIRSQYTTDSSGAITIPCCADSKCCERKHSLSTILTAVSQGCVCPTISEPSFVPVHPLTLCFNDSKASELSPTSVPHSCPRFQTSDTSNMPSEALNRGTTTPQIEPPSLSNLPITGCFWGRARRMERSARIRTQRVVSACT</sequence>
<evidence type="ECO:0000256" key="1">
    <source>
        <dbReference type="SAM" id="MobiDB-lite"/>
    </source>
</evidence>
<accession>A0A2T4BQZ3</accession>
<proteinExistence type="predicted"/>
<feature type="region of interest" description="Disordered" evidence="1">
    <location>
        <begin position="97"/>
        <end position="132"/>
    </location>
</feature>
<dbReference type="AlphaFoldDB" id="A0A2T4BQZ3"/>
<evidence type="ECO:0000313" key="2">
    <source>
        <dbReference type="EMBL" id="PTB71714.1"/>
    </source>
</evidence>
<organism evidence="2 3">
    <name type="scientific">Trichoderma longibrachiatum ATCC 18648</name>
    <dbReference type="NCBI Taxonomy" id="983965"/>
    <lineage>
        <taxon>Eukaryota</taxon>
        <taxon>Fungi</taxon>
        <taxon>Dikarya</taxon>
        <taxon>Ascomycota</taxon>
        <taxon>Pezizomycotina</taxon>
        <taxon>Sordariomycetes</taxon>
        <taxon>Hypocreomycetidae</taxon>
        <taxon>Hypocreales</taxon>
        <taxon>Hypocreaceae</taxon>
        <taxon>Trichoderma</taxon>
    </lineage>
</organism>
<evidence type="ECO:0000313" key="3">
    <source>
        <dbReference type="Proteomes" id="UP000240760"/>
    </source>
</evidence>
<gene>
    <name evidence="2" type="ORF">M440DRAFT_1140039</name>
</gene>
<name>A0A2T4BQZ3_TRILO</name>
<dbReference type="EMBL" id="KZ679146">
    <property type="protein sequence ID" value="PTB71714.1"/>
    <property type="molecule type" value="Genomic_DNA"/>
</dbReference>
<dbReference type="Proteomes" id="UP000240760">
    <property type="component" value="Unassembled WGS sequence"/>
</dbReference>
<keyword evidence="3" id="KW-1185">Reference proteome</keyword>
<protein>
    <submittedName>
        <fullName evidence="2">Uncharacterized protein</fullName>
    </submittedName>
</protein>